<dbReference type="InterPro" id="IPR023836">
    <property type="entry name" value="EccCa-like_Actinobacteria"/>
</dbReference>
<dbReference type="RefSeq" id="WP_397725316.1">
    <property type="nucleotide sequence ID" value="NZ_AP035884.1"/>
</dbReference>
<keyword evidence="7 11" id="KW-1133">Transmembrane helix</keyword>
<dbReference type="PROSITE" id="PS50901">
    <property type="entry name" value="FTSK"/>
    <property type="match status" value="3"/>
</dbReference>
<dbReference type="InterPro" id="IPR050206">
    <property type="entry name" value="FtsK/SpoIIIE/SftA"/>
</dbReference>
<dbReference type="EMBL" id="AP035884">
    <property type="protein sequence ID" value="BFP51768.1"/>
    <property type="molecule type" value="Genomic_DNA"/>
</dbReference>
<organism evidence="13">
    <name type="scientific">Streptomyces sp. CMC78</name>
    <dbReference type="NCBI Taxonomy" id="3231512"/>
    <lineage>
        <taxon>Bacteria</taxon>
        <taxon>Bacillati</taxon>
        <taxon>Actinomycetota</taxon>
        <taxon>Actinomycetes</taxon>
        <taxon>Kitasatosporales</taxon>
        <taxon>Streptomycetaceae</taxon>
        <taxon>Streptomyces</taxon>
    </lineage>
</organism>
<dbReference type="Gene3D" id="3.40.50.300">
    <property type="entry name" value="P-loop containing nucleotide triphosphate hydrolases"/>
    <property type="match status" value="4"/>
</dbReference>
<dbReference type="NCBIfam" id="TIGR03924">
    <property type="entry name" value="T7SS_EccC_a"/>
    <property type="match status" value="1"/>
</dbReference>
<feature type="domain" description="FtsK" evidence="12">
    <location>
        <begin position="450"/>
        <end position="650"/>
    </location>
</feature>
<dbReference type="KEGG" id="stcm:SCMC78_15750"/>
<feature type="region of interest" description="Disordered" evidence="10">
    <location>
        <begin position="1"/>
        <end position="33"/>
    </location>
</feature>
<evidence type="ECO:0000256" key="3">
    <source>
        <dbReference type="ARBA" id="ARBA00022692"/>
    </source>
</evidence>
<dbReference type="SMART" id="SM00382">
    <property type="entry name" value="AAA"/>
    <property type="match status" value="3"/>
</dbReference>
<keyword evidence="3 11" id="KW-0812">Transmembrane</keyword>
<dbReference type="InterPro" id="IPR002543">
    <property type="entry name" value="FtsK_dom"/>
</dbReference>
<evidence type="ECO:0000256" key="9">
    <source>
        <dbReference type="PROSITE-ProRule" id="PRU00289"/>
    </source>
</evidence>
<evidence type="ECO:0000256" key="7">
    <source>
        <dbReference type="ARBA" id="ARBA00022989"/>
    </source>
</evidence>
<dbReference type="GO" id="GO:0005886">
    <property type="term" value="C:plasma membrane"/>
    <property type="evidence" value="ECO:0007669"/>
    <property type="project" value="UniProtKB-SubCell"/>
</dbReference>
<feature type="transmembrane region" description="Helical" evidence="11">
    <location>
        <begin position="38"/>
        <end position="56"/>
    </location>
</feature>
<dbReference type="GO" id="GO:0003677">
    <property type="term" value="F:DNA binding"/>
    <property type="evidence" value="ECO:0007669"/>
    <property type="project" value="InterPro"/>
</dbReference>
<evidence type="ECO:0000256" key="4">
    <source>
        <dbReference type="ARBA" id="ARBA00022737"/>
    </source>
</evidence>
<evidence type="ECO:0000256" key="8">
    <source>
        <dbReference type="ARBA" id="ARBA00023136"/>
    </source>
</evidence>
<evidence type="ECO:0000256" key="10">
    <source>
        <dbReference type="SAM" id="MobiDB-lite"/>
    </source>
</evidence>
<reference evidence="13" key="1">
    <citation type="submission" date="2024-07" db="EMBL/GenBank/DDBJ databases">
        <title>Complete genome sequences of cellulolytic bacteria, Kitasatospora sp. CMC57 and Streptomyces sp. CMC78, isolated from Japanese agricultural soil.</title>
        <authorList>
            <person name="Hashimoto T."/>
            <person name="Ito M."/>
            <person name="Iwamoto M."/>
            <person name="Fukahori D."/>
            <person name="Shoda T."/>
            <person name="Sakoda M."/>
            <person name="Morohoshi T."/>
            <person name="Mitsuboshi M."/>
            <person name="Nishizawa T."/>
        </authorList>
    </citation>
    <scope>NUCLEOTIDE SEQUENCE</scope>
    <source>
        <strain evidence="13">CMC78</strain>
    </source>
</reference>
<feature type="binding site" evidence="9">
    <location>
        <begin position="1119"/>
        <end position="1126"/>
    </location>
    <ligand>
        <name>ATP</name>
        <dbReference type="ChEBI" id="CHEBI:30616"/>
    </ligand>
</feature>
<sequence length="1321" mass="143272">MSQIVVKRPPRSLPPEVPAEELTLETPPELPRGQQEGMLMQILPVLGMGSSVVFFFSPQAPPFMRIMGVLMLVSTVGMVVAQLVRYRRGTQGQMADVRRDYLKYLAQTRRTVRRTARKQRDVQLYLHPSPEQLWSVVAEGSRLWERRVGDKDFAQVRIGLGAQQLSTPLVAPDTAPVDELEPMCAGAMQRFLAVHGSLDGLPMAVSMRAFYHVTVSGHPEAAQSTARSMVAQLVTLHSPEDLMVAVVAAPGAVERWDWTKWLPHAQVPGQIDGAGTKRLFGDDLGELEQLLAGRLDGRPRFGRDSQPVLDQPHIVVVLDGGMVPPDSLFAAAEGLQGVTIVEVVSGDLDEQRGGLSVVVRPGLLRLESGAGLAYEGVPDTLSLPAAEALARQLAPLRTGGGDDDEPLLANLDFTDLLNLGDAGSVDVARTWRPRSVSERLRVPIGIGEGGAPVMLDLKEAAQEGMGPHGLCVGATGSGKSELLRTLVLGLAVTHSSETLNFVLADFKGGATFAGMSQMPHVAAVITNLADDLTLVDRMGDAIRGELQRRQELLRSAGNYANIHDYEKARAAGAALEPLASLVLVIDEFSELLTAKPDFIDMFIQIGRIGRSLGVHLLLASQRLEEGKLRGLDTYLSYRIGLRTFSASESRTALGVPDAYHLPSVPGSGYLKFGTDEMTRFKAAYVSGTYRTGGADLSVGQLSVDRRPAVFSAAPVPVVYRAPDPELLAAEAARAQAEDDALADTVLDVIVRRLEGQGVPAHQVWLPPLDRAPTLDQLLPGLAPTADRGFTSTEYTRPGGLVVPLGLIDKPFEQRREVLYRDFSGSAGHLLIVGGPQSGKSTLARALISSFALTHTPVEVQFYGLDFGGGGMVSLEGLPHVGGMASRLDPERVRRTVAEVAGILNRREEFFRANSIDSMATYRRRRARGELPGEAWGDVFLVIDGWSAFRTEYEMLEEVVTDLASRGLGYGIHLIATAARYMEMRAALKDQMLGRLELRLGDTMDSEFDRKVAANVPTGVPGRGQVPEKLHFMGALPRIDSVSDAADLSEGTEAFVSTLRANWSGPSAPAVRLLPRKLDADRLPKGFEFPERGIAIGIDETALEPVFVDFETDPFFLIFGDSESGKTNLLRLIAKQIAERYSPDEAKLVVGDYRRALLGALPEQYLLEYAPMASSMQMHMEALAGVFSRRQPPTDVTPQQLRDRSWWTGPQIFIIVDDYDLVATNAGNPLAALAEYLPFARDTGVRFIIARSSAGASRAMYEGFMQRIKELGAQGVVLSGDPAEGDLIGTVRGHAMPPGRGYFVSRRRGAPMVQIGRLPEQH</sequence>
<feature type="binding site" evidence="9">
    <location>
        <begin position="833"/>
        <end position="840"/>
    </location>
    <ligand>
        <name>ATP</name>
        <dbReference type="ChEBI" id="CHEBI:30616"/>
    </ligand>
</feature>
<dbReference type="InterPro" id="IPR027417">
    <property type="entry name" value="P-loop_NTPase"/>
</dbReference>
<dbReference type="InterPro" id="IPR023837">
    <property type="entry name" value="EccCb-like_Actinobacteria"/>
</dbReference>
<dbReference type="PANTHER" id="PTHR22683:SF1">
    <property type="entry name" value="TYPE VII SECRETION SYSTEM PROTEIN ESSC"/>
    <property type="match status" value="1"/>
</dbReference>
<feature type="domain" description="FtsK" evidence="12">
    <location>
        <begin position="814"/>
        <end position="1006"/>
    </location>
</feature>
<evidence type="ECO:0000256" key="6">
    <source>
        <dbReference type="ARBA" id="ARBA00022840"/>
    </source>
</evidence>
<feature type="binding site" evidence="9">
    <location>
        <begin position="473"/>
        <end position="480"/>
    </location>
    <ligand>
        <name>ATP</name>
        <dbReference type="ChEBI" id="CHEBI:30616"/>
    </ligand>
</feature>
<evidence type="ECO:0000256" key="2">
    <source>
        <dbReference type="ARBA" id="ARBA00022475"/>
    </source>
</evidence>
<keyword evidence="6 9" id="KW-0067">ATP-binding</keyword>
<feature type="transmembrane region" description="Helical" evidence="11">
    <location>
        <begin position="63"/>
        <end position="84"/>
    </location>
</feature>
<keyword evidence="8 11" id="KW-0472">Membrane</keyword>
<gene>
    <name evidence="13" type="ORF">SCMC78_15750</name>
</gene>
<evidence type="ECO:0000313" key="13">
    <source>
        <dbReference type="EMBL" id="BFP51768.1"/>
    </source>
</evidence>
<name>A0AB33KIW0_9ACTN</name>
<dbReference type="Pfam" id="PF01580">
    <property type="entry name" value="FtsK_SpoIIIE"/>
    <property type="match status" value="2"/>
</dbReference>
<evidence type="ECO:0000256" key="5">
    <source>
        <dbReference type="ARBA" id="ARBA00022741"/>
    </source>
</evidence>
<dbReference type="GO" id="GO:0005524">
    <property type="term" value="F:ATP binding"/>
    <property type="evidence" value="ECO:0007669"/>
    <property type="project" value="UniProtKB-UniRule"/>
</dbReference>
<dbReference type="InterPro" id="IPR003593">
    <property type="entry name" value="AAA+_ATPase"/>
</dbReference>
<feature type="domain" description="FtsK" evidence="12">
    <location>
        <begin position="1102"/>
        <end position="1285"/>
    </location>
</feature>
<keyword evidence="5 9" id="KW-0547">Nucleotide-binding</keyword>
<evidence type="ECO:0000259" key="12">
    <source>
        <dbReference type="PROSITE" id="PS50901"/>
    </source>
</evidence>
<keyword evidence="2" id="KW-1003">Cell membrane</keyword>
<dbReference type="PANTHER" id="PTHR22683">
    <property type="entry name" value="SPORULATION PROTEIN RELATED"/>
    <property type="match status" value="1"/>
</dbReference>
<dbReference type="SUPFAM" id="SSF52540">
    <property type="entry name" value="P-loop containing nucleoside triphosphate hydrolases"/>
    <property type="match status" value="3"/>
</dbReference>
<keyword evidence="4" id="KW-0677">Repeat</keyword>
<evidence type="ECO:0000256" key="1">
    <source>
        <dbReference type="ARBA" id="ARBA00004651"/>
    </source>
</evidence>
<accession>A0AB33KIW0</accession>
<evidence type="ECO:0000256" key="11">
    <source>
        <dbReference type="SAM" id="Phobius"/>
    </source>
</evidence>
<comment type="subcellular location">
    <subcellularLocation>
        <location evidence="1">Cell membrane</location>
        <topology evidence="1">Multi-pass membrane protein</topology>
    </subcellularLocation>
</comment>
<protein>
    <submittedName>
        <fullName evidence="13">Type VII secretion protein EccC</fullName>
    </submittedName>
</protein>
<dbReference type="NCBIfam" id="TIGR03925">
    <property type="entry name" value="T7SS_EccC_b"/>
    <property type="match status" value="1"/>
</dbReference>
<proteinExistence type="predicted"/>